<dbReference type="Proteomes" id="UP000319432">
    <property type="component" value="Chromosome"/>
</dbReference>
<dbReference type="OrthoDB" id="2680563at2"/>
<proteinExistence type="predicted"/>
<dbReference type="AlphaFoldDB" id="A0A518VCC3"/>
<evidence type="ECO:0000313" key="1">
    <source>
        <dbReference type="EMBL" id="QDX94635.1"/>
    </source>
</evidence>
<organism evidence="1 2">
    <name type="scientific">Brevibacillus laterosporus</name>
    <name type="common">Bacillus laterosporus</name>
    <dbReference type="NCBI Taxonomy" id="1465"/>
    <lineage>
        <taxon>Bacteria</taxon>
        <taxon>Bacillati</taxon>
        <taxon>Bacillota</taxon>
        <taxon>Bacilli</taxon>
        <taxon>Bacillales</taxon>
        <taxon>Paenibacillaceae</taxon>
        <taxon>Brevibacillus</taxon>
    </lineage>
</organism>
<evidence type="ECO:0000313" key="2">
    <source>
        <dbReference type="Proteomes" id="UP000319432"/>
    </source>
</evidence>
<protein>
    <submittedName>
        <fullName evidence="1">ATPase</fullName>
    </submittedName>
</protein>
<keyword evidence="2" id="KW-1185">Reference proteome</keyword>
<accession>A0A518VCC3</accession>
<sequence>MSYFRIDDQVEIISTSYDTEKRKFYGSVARVIDIKKSNNGGWTDTDLRLVFNDGYETWLAAEDCVNH</sequence>
<gene>
    <name evidence="1" type="ORF">EEL30_21575</name>
</gene>
<dbReference type="EMBL" id="CP033464">
    <property type="protein sequence ID" value="QDX94635.1"/>
    <property type="molecule type" value="Genomic_DNA"/>
</dbReference>
<name>A0A518VCC3_BRELA</name>
<reference evidence="1 2" key="1">
    <citation type="submission" date="2018-11" db="EMBL/GenBank/DDBJ databases">
        <title>Phylogenetic determinants of toxin gene distribution in genomes of Brevibacillus laterosporus.</title>
        <authorList>
            <person name="Glare T.R."/>
            <person name="Durrant A."/>
            <person name="Berry C."/>
            <person name="Palma L."/>
            <person name="Ormskirk M."/>
            <person name="Cox M.O."/>
        </authorList>
    </citation>
    <scope>NUCLEOTIDE SEQUENCE [LARGE SCALE GENOMIC DNA]</scope>
    <source>
        <strain evidence="1 2">1821L</strain>
    </source>
</reference>